<organism evidence="8 9">
    <name type="scientific">Phaeosphaeria nodorum (strain SN15 / ATCC MYA-4574 / FGSC 10173)</name>
    <name type="common">Glume blotch fungus</name>
    <name type="synonym">Parastagonospora nodorum</name>
    <dbReference type="NCBI Taxonomy" id="321614"/>
    <lineage>
        <taxon>Eukaryota</taxon>
        <taxon>Fungi</taxon>
        <taxon>Dikarya</taxon>
        <taxon>Ascomycota</taxon>
        <taxon>Pezizomycotina</taxon>
        <taxon>Dothideomycetes</taxon>
        <taxon>Pleosporomycetidae</taxon>
        <taxon>Pleosporales</taxon>
        <taxon>Pleosporineae</taxon>
        <taxon>Phaeosphaeriaceae</taxon>
        <taxon>Parastagonospora</taxon>
    </lineage>
</organism>
<gene>
    <name evidence="8" type="ORF">JI435_302740</name>
</gene>
<comment type="function">
    <text evidence="5">Required for proper homologous chromosome pairing and efficient cross-over and intragenic recombination during meiosis.</text>
</comment>
<keyword evidence="4 5" id="KW-0539">Nucleus</keyword>
<evidence type="ECO:0000313" key="9">
    <source>
        <dbReference type="Proteomes" id="UP000663193"/>
    </source>
</evidence>
<dbReference type="OrthoDB" id="9978204at2759"/>
<keyword evidence="9" id="KW-1185">Reference proteome</keyword>
<feature type="domain" description="Leucine zipper with capping helix" evidence="7">
    <location>
        <begin position="156"/>
        <end position="197"/>
    </location>
</feature>
<dbReference type="PIRSF" id="PIRSF026991">
    <property type="entry name" value="Mnd1"/>
    <property type="match status" value="1"/>
</dbReference>
<evidence type="ECO:0000313" key="8">
    <source>
        <dbReference type="EMBL" id="QRC93457.1"/>
    </source>
</evidence>
<dbReference type="AlphaFoldDB" id="A0A7U2EVF6"/>
<sequence length="219" mass="24577">MPKIQANPQKAATILAWFHKTAQAHSIKDLEKTLPQVGAISGMHVKDYLQALSDDNKIRVEKIGSGNWYWSFISDEKKAKDAMLSKAQEEYNKINVTVAELQAKVDEAGAARAEDEDVLTETGGDRKTLITKHGDLTKELDKLRTELAAYSEQDPVEVEKKAAETQKARDDANNFTDQIYSMESWIKKQGIMAPADLEVVLKMLYGDEYDEEEGGLREL</sequence>
<comment type="similarity">
    <text evidence="2 5">Belongs to the MND1 family.</text>
</comment>
<evidence type="ECO:0000256" key="3">
    <source>
        <dbReference type="ARBA" id="ARBA00023054"/>
    </source>
</evidence>
<dbReference type="Proteomes" id="UP000663193">
    <property type="component" value="Chromosome 3"/>
</dbReference>
<dbReference type="InterPro" id="IPR040661">
    <property type="entry name" value="LZ3wCH"/>
</dbReference>
<evidence type="ECO:0000256" key="5">
    <source>
        <dbReference type="PIRNR" id="PIRNR026991"/>
    </source>
</evidence>
<dbReference type="GO" id="GO:0003690">
    <property type="term" value="F:double-stranded DNA binding"/>
    <property type="evidence" value="ECO:0007669"/>
    <property type="project" value="InterPro"/>
</dbReference>
<proteinExistence type="inferred from homology"/>
<dbReference type="VEuPathDB" id="FungiDB:JI435_302740"/>
<dbReference type="InterPro" id="IPR040453">
    <property type="entry name" value="Mnd1_HTH"/>
</dbReference>
<protein>
    <recommendedName>
        <fullName evidence="5">Meiotic nuclear division protein 1</fullName>
    </recommendedName>
</protein>
<dbReference type="GO" id="GO:0005634">
    <property type="term" value="C:nucleus"/>
    <property type="evidence" value="ECO:0007669"/>
    <property type="project" value="UniProtKB-SubCell"/>
</dbReference>
<feature type="domain" description="Mnd1 HTH" evidence="6">
    <location>
        <begin position="14"/>
        <end position="72"/>
    </location>
</feature>
<dbReference type="GO" id="GO:0007131">
    <property type="term" value="P:reciprocal meiotic recombination"/>
    <property type="evidence" value="ECO:0007669"/>
    <property type="project" value="InterPro"/>
</dbReference>
<comment type="subcellular location">
    <subcellularLocation>
        <location evidence="1 5">Nucleus</location>
    </subcellularLocation>
</comment>
<name>A0A7U2EVF6_PHANO</name>
<evidence type="ECO:0000256" key="1">
    <source>
        <dbReference type="ARBA" id="ARBA00004123"/>
    </source>
</evidence>
<dbReference type="Pfam" id="PF18517">
    <property type="entry name" value="LZ3wCH"/>
    <property type="match status" value="1"/>
</dbReference>
<dbReference type="Pfam" id="PF03962">
    <property type="entry name" value="Mnd1"/>
    <property type="match status" value="1"/>
</dbReference>
<dbReference type="EMBL" id="CP069025">
    <property type="protein sequence ID" value="QRC93457.1"/>
    <property type="molecule type" value="Genomic_DNA"/>
</dbReference>
<dbReference type="InterPro" id="IPR005647">
    <property type="entry name" value="Mnd1"/>
</dbReference>
<evidence type="ECO:0000259" key="6">
    <source>
        <dbReference type="Pfam" id="PF03962"/>
    </source>
</evidence>
<evidence type="ECO:0000256" key="4">
    <source>
        <dbReference type="ARBA" id="ARBA00023242"/>
    </source>
</evidence>
<accession>A0A7U2EVF6</accession>
<evidence type="ECO:0000259" key="7">
    <source>
        <dbReference type="Pfam" id="PF18517"/>
    </source>
</evidence>
<keyword evidence="3" id="KW-0175">Coiled coil</keyword>
<evidence type="ECO:0000256" key="2">
    <source>
        <dbReference type="ARBA" id="ARBA00005981"/>
    </source>
</evidence>
<reference evidence="9" key="1">
    <citation type="journal article" date="2021" name="BMC Genomics">
        <title>Chromosome-level genome assembly and manually-curated proteome of model necrotroph Parastagonospora nodorum Sn15 reveals a genome-wide trove of candidate effector homologs, and redundancy of virulence-related functions within an accessory chromosome.</title>
        <authorList>
            <person name="Bertazzoni S."/>
            <person name="Jones D.A.B."/>
            <person name="Phan H.T."/>
            <person name="Tan K.-C."/>
            <person name="Hane J.K."/>
        </authorList>
    </citation>
    <scope>NUCLEOTIDE SEQUENCE [LARGE SCALE GENOMIC DNA]</scope>
    <source>
        <strain evidence="9">SN15 / ATCC MYA-4574 / FGSC 10173)</strain>
    </source>
</reference>